<dbReference type="AlphaFoldDB" id="A0A932ZT98"/>
<keyword evidence="1" id="KW-1003">Cell membrane</keyword>
<dbReference type="Gene3D" id="3.40.50.300">
    <property type="entry name" value="P-loop containing nucleotide triphosphate hydrolases"/>
    <property type="match status" value="1"/>
</dbReference>
<gene>
    <name evidence="5" type="ORF">HY618_01380</name>
</gene>
<evidence type="ECO:0000313" key="5">
    <source>
        <dbReference type="EMBL" id="MBI4251085.1"/>
    </source>
</evidence>
<evidence type="ECO:0000256" key="1">
    <source>
        <dbReference type="ARBA" id="ARBA00022475"/>
    </source>
</evidence>
<protein>
    <submittedName>
        <fullName evidence="5">TOBE domain-containing protein</fullName>
    </submittedName>
</protein>
<sequence>AVCRAIVRDPEVFLFDEPLSNLDAELRVQARAEIRKLQRRLGTTSIYVTHDQTEAMTMGDRIVVMHEGKIQQEGPPLELYDRPANRFVAGFLGSPAMNFVEGRAERWDGRLVLDTAGLRVPLPEACREGGSYVLGIRPEHIKLKPVGANLHEARGRVELFEPLGSDSFLGVNVGSSSLTVKEEGHFRTSVGDMVPVYFDLDRTHHFDAGTGKRLER</sequence>
<dbReference type="InterPro" id="IPR040582">
    <property type="entry name" value="OB_MalK-like"/>
</dbReference>
<feature type="domain" description="MalK-like OB fold" evidence="4">
    <location>
        <begin position="93"/>
        <end position="141"/>
    </location>
</feature>
<dbReference type="GO" id="GO:0016887">
    <property type="term" value="F:ATP hydrolysis activity"/>
    <property type="evidence" value="ECO:0007669"/>
    <property type="project" value="InterPro"/>
</dbReference>
<evidence type="ECO:0000256" key="3">
    <source>
        <dbReference type="ARBA" id="ARBA00023136"/>
    </source>
</evidence>
<accession>A0A932ZT98</accession>
<dbReference type="Gene3D" id="2.40.50.100">
    <property type="match status" value="1"/>
</dbReference>
<dbReference type="EMBL" id="JACQRX010000060">
    <property type="protein sequence ID" value="MBI4251085.1"/>
    <property type="molecule type" value="Genomic_DNA"/>
</dbReference>
<dbReference type="GO" id="GO:0055052">
    <property type="term" value="C:ATP-binding cassette (ABC) transporter complex, substrate-binding subunit-containing"/>
    <property type="evidence" value="ECO:0007669"/>
    <property type="project" value="TreeGrafter"/>
</dbReference>
<organism evidence="5 6">
    <name type="scientific">Tectimicrobiota bacterium</name>
    <dbReference type="NCBI Taxonomy" id="2528274"/>
    <lineage>
        <taxon>Bacteria</taxon>
        <taxon>Pseudomonadati</taxon>
        <taxon>Nitrospinota/Tectimicrobiota group</taxon>
        <taxon>Candidatus Tectimicrobiota</taxon>
    </lineage>
</organism>
<dbReference type="SUPFAM" id="SSF50331">
    <property type="entry name" value="MOP-like"/>
    <property type="match status" value="1"/>
</dbReference>
<dbReference type="Gene3D" id="2.40.50.140">
    <property type="entry name" value="Nucleic acid-binding proteins"/>
    <property type="match status" value="1"/>
</dbReference>
<dbReference type="PANTHER" id="PTHR43875">
    <property type="entry name" value="MALTODEXTRIN IMPORT ATP-BINDING PROTEIN MSMX"/>
    <property type="match status" value="1"/>
</dbReference>
<proteinExistence type="predicted"/>
<evidence type="ECO:0000259" key="4">
    <source>
        <dbReference type="Pfam" id="PF17912"/>
    </source>
</evidence>
<dbReference type="InterPro" id="IPR047641">
    <property type="entry name" value="ABC_transpr_MalK/UgpC-like"/>
</dbReference>
<dbReference type="SUPFAM" id="SSF52540">
    <property type="entry name" value="P-loop containing nucleoside triphosphate hydrolases"/>
    <property type="match status" value="1"/>
</dbReference>
<dbReference type="InterPro" id="IPR008995">
    <property type="entry name" value="Mo/tungstate-bd_C_term_dom"/>
</dbReference>
<comment type="caution">
    <text evidence="5">The sequence shown here is derived from an EMBL/GenBank/DDBJ whole genome shotgun (WGS) entry which is preliminary data.</text>
</comment>
<dbReference type="InterPro" id="IPR012340">
    <property type="entry name" value="NA-bd_OB-fold"/>
</dbReference>
<reference evidence="5" key="1">
    <citation type="submission" date="2020-07" db="EMBL/GenBank/DDBJ databases">
        <title>Huge and variable diversity of episymbiotic CPR bacteria and DPANN archaea in groundwater ecosystems.</title>
        <authorList>
            <person name="He C.Y."/>
            <person name="Keren R."/>
            <person name="Whittaker M."/>
            <person name="Farag I.F."/>
            <person name="Doudna J."/>
            <person name="Cate J.H.D."/>
            <person name="Banfield J.F."/>
        </authorList>
    </citation>
    <scope>NUCLEOTIDE SEQUENCE</scope>
    <source>
        <strain evidence="5">NC_groundwater_1370_Ag_S-0.2um_69_93</strain>
    </source>
</reference>
<name>A0A932ZT98_UNCTE</name>
<dbReference type="InterPro" id="IPR027417">
    <property type="entry name" value="P-loop_NTPase"/>
</dbReference>
<feature type="non-terminal residue" evidence="5">
    <location>
        <position position="1"/>
    </location>
</feature>
<dbReference type="Pfam" id="PF17912">
    <property type="entry name" value="OB_MalK"/>
    <property type="match status" value="1"/>
</dbReference>
<keyword evidence="3" id="KW-0472">Membrane</keyword>
<dbReference type="Proteomes" id="UP000752292">
    <property type="component" value="Unassembled WGS sequence"/>
</dbReference>
<evidence type="ECO:0000256" key="2">
    <source>
        <dbReference type="ARBA" id="ARBA00022967"/>
    </source>
</evidence>
<keyword evidence="2" id="KW-1278">Translocase</keyword>
<dbReference type="PANTHER" id="PTHR43875:SF15">
    <property type="entry name" value="TREHALOSE IMPORT ATP-BINDING PROTEIN SUGC"/>
    <property type="match status" value="1"/>
</dbReference>
<evidence type="ECO:0000313" key="6">
    <source>
        <dbReference type="Proteomes" id="UP000752292"/>
    </source>
</evidence>